<dbReference type="Proteomes" id="UP001431449">
    <property type="component" value="Unassembled WGS sequence"/>
</dbReference>
<feature type="transmembrane region" description="Helical" evidence="2">
    <location>
        <begin position="34"/>
        <end position="52"/>
    </location>
</feature>
<evidence type="ECO:0000256" key="2">
    <source>
        <dbReference type="SAM" id="Phobius"/>
    </source>
</evidence>
<keyword evidence="2" id="KW-1133">Transmembrane helix</keyword>
<organism evidence="3 4">
    <name type="scientific">Pseudomarimonas salicorniae</name>
    <dbReference type="NCBI Taxonomy" id="2933270"/>
    <lineage>
        <taxon>Bacteria</taxon>
        <taxon>Pseudomonadati</taxon>
        <taxon>Pseudomonadota</taxon>
        <taxon>Gammaproteobacteria</taxon>
        <taxon>Lysobacterales</taxon>
        <taxon>Lysobacteraceae</taxon>
        <taxon>Pseudomarimonas</taxon>
    </lineage>
</organism>
<keyword evidence="4" id="KW-1185">Reference proteome</keyword>
<evidence type="ECO:0000313" key="4">
    <source>
        <dbReference type="Proteomes" id="UP001431449"/>
    </source>
</evidence>
<proteinExistence type="predicted"/>
<evidence type="ECO:0008006" key="5">
    <source>
        <dbReference type="Google" id="ProtNLM"/>
    </source>
</evidence>
<evidence type="ECO:0000256" key="1">
    <source>
        <dbReference type="SAM" id="MobiDB-lite"/>
    </source>
</evidence>
<sequence>MNRKSPWQGATPSPADGDGVRVIRRAPTDRRWRVLGWLAFALLAGVALGLLARRPGQPPVAPTHAAAKQVSGVETRVAAPVPSAAVPKRRLPVSEPTERAEDFELPSLDPDDLAAYVRPGDEEPTAAELIEALREAGIESGLAAFNHPGTSPPLEGLAVPEDYELPEGYVRHHQVTDEGEPIEAILMFSPDLELRDESGALIELPADLVVPEALAPPGLPIRRVSLPPPP</sequence>
<gene>
    <name evidence="3" type="ORF">M0G41_05040</name>
</gene>
<comment type="caution">
    <text evidence="3">The sequence shown here is derived from an EMBL/GenBank/DDBJ whole genome shotgun (WGS) entry which is preliminary data.</text>
</comment>
<name>A0ABT0GER2_9GAMM</name>
<keyword evidence="2" id="KW-0472">Membrane</keyword>
<dbReference type="RefSeq" id="WP_248205961.1">
    <property type="nucleotide sequence ID" value="NZ_JALNMH010000003.1"/>
</dbReference>
<protein>
    <recommendedName>
        <fullName evidence="5">Secreted protein</fullName>
    </recommendedName>
</protein>
<reference evidence="3" key="1">
    <citation type="submission" date="2022-04" db="EMBL/GenBank/DDBJ databases">
        <title>Lysobacter sp. CAU 1642 isolated from sea sand.</title>
        <authorList>
            <person name="Kim W."/>
        </authorList>
    </citation>
    <scope>NUCLEOTIDE SEQUENCE</scope>
    <source>
        <strain evidence="3">CAU 1642</strain>
    </source>
</reference>
<dbReference type="EMBL" id="JALNMH010000003">
    <property type="protein sequence ID" value="MCK7593035.1"/>
    <property type="molecule type" value="Genomic_DNA"/>
</dbReference>
<feature type="region of interest" description="Disordered" evidence="1">
    <location>
        <begin position="1"/>
        <end position="20"/>
    </location>
</feature>
<accession>A0ABT0GER2</accession>
<keyword evidence="2" id="KW-0812">Transmembrane</keyword>
<evidence type="ECO:0000313" key="3">
    <source>
        <dbReference type="EMBL" id="MCK7593035.1"/>
    </source>
</evidence>